<proteinExistence type="predicted"/>
<dbReference type="AlphaFoldDB" id="A0A7S4ABC2"/>
<dbReference type="EMBL" id="HBIX01003526">
    <property type="protein sequence ID" value="CAE0709996.1"/>
    <property type="molecule type" value="Transcribed_RNA"/>
</dbReference>
<feature type="region of interest" description="Disordered" evidence="1">
    <location>
        <begin position="91"/>
        <end position="146"/>
    </location>
</feature>
<accession>A0A7S4ABC2</accession>
<gene>
    <name evidence="3" type="ORF">PAUS00366_LOCUS2716</name>
</gene>
<feature type="compositionally biased region" description="Basic and acidic residues" evidence="1">
    <location>
        <begin position="123"/>
        <end position="140"/>
    </location>
</feature>
<protein>
    <recommendedName>
        <fullName evidence="4">Calcineurin-like phosphoesterase domain-containing protein</fullName>
    </recommendedName>
</protein>
<name>A0A7S4ABC2_9STRA</name>
<sequence length="556" mass="61318">MAFGSKRKPKTVEEPEDVERGDAEEFDGQINNASELIGRDSSALSLDGRSLIVPNYGDIDDMSSLGTSKYNYRGDGQNNVEYIGNMKIVGRTDNNKKDRSSKSPIEQKFSRMENDSALQYGDYDEHARGTSLERETKGKENTSSQSLEEMKYAEKSGCLPQWIEEAPTWLKLIIIASIALILGALVLIVVGAKLSTSSSSLVERPSSTSSPVSDATVSLGEPEVMTTSNPTNIPSASPIKDVPVPANPSSRAPIADVPTNSPSQAPSTLPPTIVPSNSPTQSPNLSTVNFYVIGGRFDGEDATSLVTGLQSLPNMDGNTVLVHLGDFNSPYSTSCVENSFVDNVELYQQSSVPVYFVPGDNEYNDCPNPTQALGFWKQYLMDFETKYWSEPSWDILRQTPTYSENFAFLQSEVLFVGINLVGGIVHNRQEWNARHAADIQWINTTATNFDGSYTTMVVLAHADPNIEINEYFFRAFYSMVDSYDEQVIFVHRNLGVDTWNSQTGYAGIPNLDVVAVEGSMWPPMWMQIDPINRTYTIDQSSWHNKYINTGTSAPAP</sequence>
<feature type="compositionally biased region" description="Basic and acidic residues" evidence="1">
    <location>
        <begin position="10"/>
        <end position="23"/>
    </location>
</feature>
<evidence type="ECO:0000313" key="3">
    <source>
        <dbReference type="EMBL" id="CAE0709996.1"/>
    </source>
</evidence>
<feature type="transmembrane region" description="Helical" evidence="2">
    <location>
        <begin position="169"/>
        <end position="192"/>
    </location>
</feature>
<feature type="compositionally biased region" description="Polar residues" evidence="1">
    <location>
        <begin position="258"/>
        <end position="267"/>
    </location>
</feature>
<keyword evidence="2" id="KW-0472">Membrane</keyword>
<evidence type="ECO:0000256" key="1">
    <source>
        <dbReference type="SAM" id="MobiDB-lite"/>
    </source>
</evidence>
<keyword evidence="2" id="KW-0812">Transmembrane</keyword>
<organism evidence="3">
    <name type="scientific">Pseudo-nitzschia australis</name>
    <dbReference type="NCBI Taxonomy" id="44445"/>
    <lineage>
        <taxon>Eukaryota</taxon>
        <taxon>Sar</taxon>
        <taxon>Stramenopiles</taxon>
        <taxon>Ochrophyta</taxon>
        <taxon>Bacillariophyta</taxon>
        <taxon>Bacillariophyceae</taxon>
        <taxon>Bacillariophycidae</taxon>
        <taxon>Bacillariales</taxon>
        <taxon>Bacillariaceae</taxon>
        <taxon>Pseudo-nitzschia</taxon>
    </lineage>
</organism>
<evidence type="ECO:0008006" key="4">
    <source>
        <dbReference type="Google" id="ProtNLM"/>
    </source>
</evidence>
<keyword evidence="2" id="KW-1133">Transmembrane helix</keyword>
<feature type="region of interest" description="Disordered" evidence="1">
    <location>
        <begin position="199"/>
        <end position="281"/>
    </location>
</feature>
<evidence type="ECO:0000256" key="2">
    <source>
        <dbReference type="SAM" id="Phobius"/>
    </source>
</evidence>
<feature type="compositionally biased region" description="Polar residues" evidence="1">
    <location>
        <begin position="199"/>
        <end position="216"/>
    </location>
</feature>
<dbReference type="InterPro" id="IPR029052">
    <property type="entry name" value="Metallo-depent_PP-like"/>
</dbReference>
<reference evidence="3" key="1">
    <citation type="submission" date="2021-01" db="EMBL/GenBank/DDBJ databases">
        <authorList>
            <person name="Corre E."/>
            <person name="Pelletier E."/>
            <person name="Niang G."/>
            <person name="Scheremetjew M."/>
            <person name="Finn R."/>
            <person name="Kale V."/>
            <person name="Holt S."/>
            <person name="Cochrane G."/>
            <person name="Meng A."/>
            <person name="Brown T."/>
            <person name="Cohen L."/>
        </authorList>
    </citation>
    <scope>NUCLEOTIDE SEQUENCE</scope>
    <source>
        <strain evidence="3">10249 10 AB</strain>
    </source>
</reference>
<feature type="compositionally biased region" description="Polar residues" evidence="1">
    <location>
        <begin position="225"/>
        <end position="235"/>
    </location>
</feature>
<dbReference type="SUPFAM" id="SSF56300">
    <property type="entry name" value="Metallo-dependent phosphatases"/>
    <property type="match status" value="1"/>
</dbReference>
<feature type="region of interest" description="Disordered" evidence="1">
    <location>
        <begin position="1"/>
        <end position="39"/>
    </location>
</feature>